<feature type="domain" description="EGF-like" evidence="2">
    <location>
        <begin position="49"/>
        <end position="78"/>
    </location>
</feature>
<feature type="domain" description="EGF-like" evidence="2">
    <location>
        <begin position="260"/>
        <end position="295"/>
    </location>
</feature>
<sequence length="655" mass="71543">MAPRSAPLSTPWALLALLCAARAAHLPDDGYMSNLRGPQLGDWCDETDDCADEDSKLECRNQQCVCRDGFEYSDGFCKRSAGAAPPEPPTLGNWCEDSADCEAVSPLMECRDALCECTVGYVALNGTCSLPSPSHGRSLPGLPAPQPGDPCEEADDCALPDTNLECRGGVCICKDGYTSINGTCQTIPAAATTTPTAPPAPKVGDPCEETMDCTEVDKNLECRINRCECKDGHHLDGELCKPQPKTDPPPTRRPSVLGDWCFQDEDCGAADANTECFGGVCLCKQGYVPENGRCDVDKPPVVTSTTTSRPRPQKPPHLGDWCLDDLDCALTDDNMECFSEVCLCRQGYVQREGLCKKEINTPMWSGEKDVMSKVGGLCEERTDCPPEDYVECRRGYCECVDGYFESEGKCRRKIAKIGAACNEATDVCYLEDDDGDVKTACVQGKCQCKQGFFLANGRCKKRINELGARCNPDRHICILEADGNDTKTECRDETCRCKEGFEESAGICITSVYDKELGASCENDRGCSSISHAKCNDGKCICKEGYGPMNNRNCGKRVGDRCDDGVCDALNTQCTKRSTDRNEVSVCVCKRLHLSSSNRTYCYTWPTSIGDLCDQTPYCKFLGEHVECIQGRCLCRENFAFQNGICVEKVHLSGK</sequence>
<evidence type="ECO:0000259" key="2">
    <source>
        <dbReference type="SMART" id="SM00181"/>
    </source>
</evidence>
<dbReference type="Pfam" id="PF01683">
    <property type="entry name" value="EB"/>
    <property type="match status" value="3"/>
</dbReference>
<feature type="domain" description="EGF-like" evidence="2">
    <location>
        <begin position="520"/>
        <end position="555"/>
    </location>
</feature>
<dbReference type="Proteomes" id="UP001378592">
    <property type="component" value="Unassembled WGS sequence"/>
</dbReference>
<dbReference type="SMART" id="SM00181">
    <property type="entry name" value="EGF"/>
    <property type="match status" value="7"/>
</dbReference>
<dbReference type="PANTHER" id="PTHR39069:SF8">
    <property type="entry name" value="FI17111P1"/>
    <property type="match status" value="1"/>
</dbReference>
<feature type="domain" description="EGF-like" evidence="2">
    <location>
        <begin position="321"/>
        <end position="356"/>
    </location>
</feature>
<protein>
    <recommendedName>
        <fullName evidence="2">EGF-like domain-containing protein</fullName>
    </recommendedName>
</protein>
<feature type="domain" description="EGF-like" evidence="2">
    <location>
        <begin position="458"/>
        <end position="509"/>
    </location>
</feature>
<feature type="chain" id="PRO_5042982065" description="EGF-like domain-containing protein" evidence="1">
    <location>
        <begin position="24"/>
        <end position="655"/>
    </location>
</feature>
<comment type="caution">
    <text evidence="3">The sequence shown here is derived from an EMBL/GenBank/DDBJ whole genome shotgun (WGS) entry which is preliminary data.</text>
</comment>
<feature type="domain" description="EGF-like" evidence="2">
    <location>
        <begin position="612"/>
        <end position="647"/>
    </location>
</feature>
<dbReference type="PANTHER" id="PTHR39069">
    <property type="entry name" value="ECDYSONE-INDUCIBLE GENE E1, ISOFORM A"/>
    <property type="match status" value="1"/>
</dbReference>
<accession>A0AAN9W7N3</accession>
<keyword evidence="1" id="KW-0732">Signal</keyword>
<name>A0AAN9W7N3_9ORTH</name>
<proteinExistence type="predicted"/>
<reference evidence="3 4" key="1">
    <citation type="submission" date="2024-03" db="EMBL/GenBank/DDBJ databases">
        <title>The genome assembly and annotation of the cricket Gryllus longicercus Weissman &amp; Gray.</title>
        <authorList>
            <person name="Szrajer S."/>
            <person name="Gray D."/>
            <person name="Ylla G."/>
        </authorList>
    </citation>
    <scope>NUCLEOTIDE SEQUENCE [LARGE SCALE GENOMIC DNA]</scope>
    <source>
        <strain evidence="3">DAG 2021-001</strain>
        <tissue evidence="3">Whole body minus gut</tissue>
    </source>
</reference>
<evidence type="ECO:0000256" key="1">
    <source>
        <dbReference type="SAM" id="SignalP"/>
    </source>
</evidence>
<evidence type="ECO:0000313" key="4">
    <source>
        <dbReference type="Proteomes" id="UP001378592"/>
    </source>
</evidence>
<evidence type="ECO:0000313" key="3">
    <source>
        <dbReference type="EMBL" id="KAK7874355.1"/>
    </source>
</evidence>
<dbReference type="AlphaFoldDB" id="A0AAN9W7N3"/>
<dbReference type="InterPro" id="IPR006149">
    <property type="entry name" value="EB_dom"/>
</dbReference>
<feature type="domain" description="EGF-like" evidence="2">
    <location>
        <begin position="127"/>
        <end position="185"/>
    </location>
</feature>
<dbReference type="EMBL" id="JAZDUA010000003">
    <property type="protein sequence ID" value="KAK7874355.1"/>
    <property type="molecule type" value="Genomic_DNA"/>
</dbReference>
<feature type="signal peptide" evidence="1">
    <location>
        <begin position="1"/>
        <end position="23"/>
    </location>
</feature>
<organism evidence="3 4">
    <name type="scientific">Gryllus longicercus</name>
    <dbReference type="NCBI Taxonomy" id="2509291"/>
    <lineage>
        <taxon>Eukaryota</taxon>
        <taxon>Metazoa</taxon>
        <taxon>Ecdysozoa</taxon>
        <taxon>Arthropoda</taxon>
        <taxon>Hexapoda</taxon>
        <taxon>Insecta</taxon>
        <taxon>Pterygota</taxon>
        <taxon>Neoptera</taxon>
        <taxon>Polyneoptera</taxon>
        <taxon>Orthoptera</taxon>
        <taxon>Ensifera</taxon>
        <taxon>Gryllidea</taxon>
        <taxon>Grylloidea</taxon>
        <taxon>Gryllidae</taxon>
        <taxon>Gryllinae</taxon>
        <taxon>Gryllus</taxon>
    </lineage>
</organism>
<dbReference type="InterPro" id="IPR000742">
    <property type="entry name" value="EGF"/>
</dbReference>
<keyword evidence="4" id="KW-1185">Reference proteome</keyword>
<gene>
    <name evidence="3" type="ORF">R5R35_007823</name>
</gene>